<dbReference type="EMBL" id="KB008172">
    <property type="protein sequence ID" value="ELR10851.1"/>
    <property type="molecule type" value="Genomic_DNA"/>
</dbReference>
<feature type="compositionally biased region" description="Low complexity" evidence="1">
    <location>
        <begin position="1"/>
        <end position="13"/>
    </location>
</feature>
<proteinExistence type="predicted"/>
<evidence type="ECO:0000259" key="2">
    <source>
        <dbReference type="PROSITE" id="PS51184"/>
    </source>
</evidence>
<dbReference type="PANTHER" id="PTHR12461:SF105">
    <property type="entry name" value="HYPOXIA-INDUCIBLE FACTOR 1-ALPHA INHIBITOR"/>
    <property type="match status" value="1"/>
</dbReference>
<accession>L8GF90</accession>
<dbReference type="SUPFAM" id="SSF51197">
    <property type="entry name" value="Clavaminate synthase-like"/>
    <property type="match status" value="1"/>
</dbReference>
<dbReference type="GeneID" id="14911258"/>
<dbReference type="SMART" id="SM00558">
    <property type="entry name" value="JmjC"/>
    <property type="match status" value="1"/>
</dbReference>
<feature type="region of interest" description="Disordered" evidence="1">
    <location>
        <begin position="336"/>
        <end position="369"/>
    </location>
</feature>
<reference evidence="3 4" key="1">
    <citation type="journal article" date="2013" name="Genome Biol.">
        <title>Genome of Acanthamoeba castellanii highlights extensive lateral gene transfer and early evolution of tyrosine kinase signaling.</title>
        <authorList>
            <person name="Clarke M."/>
            <person name="Lohan A.J."/>
            <person name="Liu B."/>
            <person name="Lagkouvardos I."/>
            <person name="Roy S."/>
            <person name="Zafar N."/>
            <person name="Bertelli C."/>
            <person name="Schilde C."/>
            <person name="Kianianmomeni A."/>
            <person name="Burglin T.R."/>
            <person name="Frech C."/>
            <person name="Turcotte B."/>
            <person name="Kopec K.O."/>
            <person name="Synnott J.M."/>
            <person name="Choo C."/>
            <person name="Paponov I."/>
            <person name="Finkler A."/>
            <person name="Soon Heng Tan C."/>
            <person name="Hutchins A.P."/>
            <person name="Weinmeier T."/>
            <person name="Rattei T."/>
            <person name="Chu J.S."/>
            <person name="Gimenez G."/>
            <person name="Irimia M."/>
            <person name="Rigden D.J."/>
            <person name="Fitzpatrick D.A."/>
            <person name="Lorenzo-Morales J."/>
            <person name="Bateman A."/>
            <person name="Chiu C.H."/>
            <person name="Tang P."/>
            <person name="Hegemann P."/>
            <person name="Fromm H."/>
            <person name="Raoult D."/>
            <person name="Greub G."/>
            <person name="Miranda-Saavedra D."/>
            <person name="Chen N."/>
            <person name="Nash P."/>
            <person name="Ginger M.L."/>
            <person name="Horn M."/>
            <person name="Schaap P."/>
            <person name="Caler L."/>
            <person name="Loftus B."/>
        </authorList>
    </citation>
    <scope>NUCLEOTIDE SEQUENCE [LARGE SCALE GENOMIC DNA]</scope>
    <source>
        <strain evidence="3 4">Neff</strain>
    </source>
</reference>
<keyword evidence="3" id="KW-0560">Oxidoreductase</keyword>
<dbReference type="Pfam" id="PF13621">
    <property type="entry name" value="Cupin_8"/>
    <property type="match status" value="1"/>
</dbReference>
<feature type="compositionally biased region" description="Basic and acidic residues" evidence="1">
    <location>
        <begin position="247"/>
        <end position="256"/>
    </location>
</feature>
<gene>
    <name evidence="3" type="ORF">ACA1_180630</name>
</gene>
<dbReference type="PANTHER" id="PTHR12461">
    <property type="entry name" value="HYPOXIA-INDUCIBLE FACTOR 1 ALPHA INHIBITOR-RELATED"/>
    <property type="match status" value="1"/>
</dbReference>
<protein>
    <submittedName>
        <fullName evidence="3">Peptide-aspartate beta-dioxygenase</fullName>
    </submittedName>
</protein>
<keyword evidence="3" id="KW-0223">Dioxygenase</keyword>
<feature type="compositionally biased region" description="Basic and acidic residues" evidence="1">
    <location>
        <begin position="17"/>
        <end position="29"/>
    </location>
</feature>
<feature type="domain" description="JmjC" evidence="2">
    <location>
        <begin position="166"/>
        <end position="340"/>
    </location>
</feature>
<dbReference type="Proteomes" id="UP000011083">
    <property type="component" value="Unassembled WGS sequence"/>
</dbReference>
<dbReference type="VEuPathDB" id="AmoebaDB:ACA1_180630"/>
<dbReference type="GO" id="GO:0051213">
    <property type="term" value="F:dioxygenase activity"/>
    <property type="evidence" value="ECO:0007669"/>
    <property type="project" value="UniProtKB-KW"/>
</dbReference>
<keyword evidence="4" id="KW-1185">Reference proteome</keyword>
<evidence type="ECO:0000313" key="3">
    <source>
        <dbReference type="EMBL" id="ELR10851.1"/>
    </source>
</evidence>
<dbReference type="AlphaFoldDB" id="L8GF90"/>
<dbReference type="InterPro" id="IPR003347">
    <property type="entry name" value="JmjC_dom"/>
</dbReference>
<dbReference type="InterPro" id="IPR041667">
    <property type="entry name" value="Cupin_8"/>
</dbReference>
<dbReference type="Gene3D" id="2.60.120.650">
    <property type="entry name" value="Cupin"/>
    <property type="match status" value="1"/>
</dbReference>
<sequence>MQATPTTTTGTGTADEAEAHHQREEEAHERLLRRLEECLREPLEWVERADGGSSTTTTARSPPLVRPLVFTGQRWPAHHRRVDPTGRALVEVNRSRSERFPDFSFDAADEAEANPRVRLPFSSFVDHLLAPSPPAVAAAGGGGGGEWLYLSGDAAHLRHCGRDGGLFAPLLADIRVPPMIDPRHLATIGFWMGRKGTVAHLHFDRNGCHNINAQVRGRKLFVLFPPSEFAKLYPPPSSSLSPHAHHRGEDHGEPRRRSLGLLRNMSQIDLRTIHEPQQRERFPAFAGVRGMKVVLGEGEMLVIPACWYHFVMGLDELNINVNFWWKPDLLADSPLGLPDGFPNCEEEEEEQDSEPRPAKPATPRPSRRG</sequence>
<feature type="region of interest" description="Disordered" evidence="1">
    <location>
        <begin position="234"/>
        <end position="258"/>
    </location>
</feature>
<feature type="region of interest" description="Disordered" evidence="1">
    <location>
        <begin position="1"/>
        <end position="29"/>
    </location>
</feature>
<name>L8GF90_ACACF</name>
<organism evidence="3 4">
    <name type="scientific">Acanthamoeba castellanii (strain ATCC 30010 / Neff)</name>
    <dbReference type="NCBI Taxonomy" id="1257118"/>
    <lineage>
        <taxon>Eukaryota</taxon>
        <taxon>Amoebozoa</taxon>
        <taxon>Discosea</taxon>
        <taxon>Longamoebia</taxon>
        <taxon>Centramoebida</taxon>
        <taxon>Acanthamoebidae</taxon>
        <taxon>Acanthamoeba</taxon>
    </lineage>
</organism>
<dbReference type="OrthoDB" id="47172at2759"/>
<dbReference type="PROSITE" id="PS51184">
    <property type="entry name" value="JMJC"/>
    <property type="match status" value="1"/>
</dbReference>
<evidence type="ECO:0000256" key="1">
    <source>
        <dbReference type="SAM" id="MobiDB-lite"/>
    </source>
</evidence>
<evidence type="ECO:0000313" key="4">
    <source>
        <dbReference type="Proteomes" id="UP000011083"/>
    </source>
</evidence>
<dbReference type="RefSeq" id="XP_004332864.1">
    <property type="nucleotide sequence ID" value="XM_004332816.1"/>
</dbReference>
<dbReference type="KEGG" id="acan:ACA1_180630"/>